<dbReference type="OrthoDB" id="193346at2759"/>
<accession>A0A835YLM2</accession>
<dbReference type="InterPro" id="IPR023214">
    <property type="entry name" value="HAD_sf"/>
</dbReference>
<name>A0A835YLM2_9STRA</name>
<reference evidence="1" key="1">
    <citation type="submission" date="2021-02" db="EMBL/GenBank/DDBJ databases">
        <title>First Annotated Genome of the Yellow-green Alga Tribonema minus.</title>
        <authorList>
            <person name="Mahan K.M."/>
        </authorList>
    </citation>
    <scope>NUCLEOTIDE SEQUENCE</scope>
    <source>
        <strain evidence="1">UTEX B ZZ1240</strain>
    </source>
</reference>
<proteinExistence type="predicted"/>
<evidence type="ECO:0000313" key="1">
    <source>
        <dbReference type="EMBL" id="KAG5176728.1"/>
    </source>
</evidence>
<keyword evidence="2" id="KW-1185">Reference proteome</keyword>
<protein>
    <submittedName>
        <fullName evidence="1">Uncharacterized protein</fullName>
    </submittedName>
</protein>
<comment type="caution">
    <text evidence="1">The sequence shown here is derived from an EMBL/GenBank/DDBJ whole genome shotgun (WGS) entry which is preliminary data.</text>
</comment>
<dbReference type="AlphaFoldDB" id="A0A835YLM2"/>
<evidence type="ECO:0000313" key="2">
    <source>
        <dbReference type="Proteomes" id="UP000664859"/>
    </source>
</evidence>
<dbReference type="Gene3D" id="3.40.50.1000">
    <property type="entry name" value="HAD superfamily/HAD-like"/>
    <property type="match status" value="1"/>
</dbReference>
<organism evidence="1 2">
    <name type="scientific">Tribonema minus</name>
    <dbReference type="NCBI Taxonomy" id="303371"/>
    <lineage>
        <taxon>Eukaryota</taxon>
        <taxon>Sar</taxon>
        <taxon>Stramenopiles</taxon>
        <taxon>Ochrophyta</taxon>
        <taxon>PX clade</taxon>
        <taxon>Xanthophyceae</taxon>
        <taxon>Tribonematales</taxon>
        <taxon>Tribonemataceae</taxon>
        <taxon>Tribonema</taxon>
    </lineage>
</organism>
<dbReference type="Proteomes" id="UP000664859">
    <property type="component" value="Unassembled WGS sequence"/>
</dbReference>
<dbReference type="SUPFAM" id="SSF56784">
    <property type="entry name" value="HAD-like"/>
    <property type="match status" value="1"/>
</dbReference>
<gene>
    <name evidence="1" type="ORF">JKP88DRAFT_334774</name>
</gene>
<dbReference type="InterPro" id="IPR036412">
    <property type="entry name" value="HAD-like_sf"/>
</dbReference>
<sequence>MTAGTAVAADLTAIRQYLQEHDIRYVVFDMDLTVTSEHSGGMLLKMDRMTLFSYMDSARDTDALAVIQLCAELGIRMGVATFQKEVDDAAHVGGTPLVRQALQRLGIDAIEEGSIVALTREEYKVMVTNQDTYNKNDMLRTLFERWGVEFDPTHTLLVDDTVRNIRAFASIGGHGLAIHGHSGMQLDNVTFVSPASAT</sequence>
<dbReference type="EMBL" id="JAFCMP010000534">
    <property type="protein sequence ID" value="KAG5176728.1"/>
    <property type="molecule type" value="Genomic_DNA"/>
</dbReference>